<evidence type="ECO:0000313" key="1">
    <source>
        <dbReference type="EMBL" id="GBO14494.1"/>
    </source>
</evidence>
<evidence type="ECO:0000313" key="2">
    <source>
        <dbReference type="Proteomes" id="UP000499080"/>
    </source>
</evidence>
<organism evidence="1 2">
    <name type="scientific">Araneus ventricosus</name>
    <name type="common">Orbweaver spider</name>
    <name type="synonym">Epeira ventricosa</name>
    <dbReference type="NCBI Taxonomy" id="182803"/>
    <lineage>
        <taxon>Eukaryota</taxon>
        <taxon>Metazoa</taxon>
        <taxon>Ecdysozoa</taxon>
        <taxon>Arthropoda</taxon>
        <taxon>Chelicerata</taxon>
        <taxon>Arachnida</taxon>
        <taxon>Araneae</taxon>
        <taxon>Araneomorphae</taxon>
        <taxon>Entelegynae</taxon>
        <taxon>Araneoidea</taxon>
        <taxon>Araneidae</taxon>
        <taxon>Araneus</taxon>
    </lineage>
</organism>
<proteinExistence type="predicted"/>
<dbReference type="AlphaFoldDB" id="A0A4Y2UR04"/>
<protein>
    <submittedName>
        <fullName evidence="1">Uncharacterized protein</fullName>
    </submittedName>
</protein>
<keyword evidence="2" id="KW-1185">Reference proteome</keyword>
<feature type="non-terminal residue" evidence="1">
    <location>
        <position position="1"/>
    </location>
</feature>
<reference evidence="1 2" key="1">
    <citation type="journal article" date="2019" name="Sci. Rep.">
        <title>Orb-weaving spider Araneus ventricosus genome elucidates the spidroin gene catalogue.</title>
        <authorList>
            <person name="Kono N."/>
            <person name="Nakamura H."/>
            <person name="Ohtoshi R."/>
            <person name="Moran D.A.P."/>
            <person name="Shinohara A."/>
            <person name="Yoshida Y."/>
            <person name="Fujiwara M."/>
            <person name="Mori M."/>
            <person name="Tomita M."/>
            <person name="Arakawa K."/>
        </authorList>
    </citation>
    <scope>NUCLEOTIDE SEQUENCE [LARGE SCALE GENOMIC DNA]</scope>
</reference>
<dbReference type="EMBL" id="BGPR01038622">
    <property type="protein sequence ID" value="GBO14494.1"/>
    <property type="molecule type" value="Genomic_DNA"/>
</dbReference>
<dbReference type="Proteomes" id="UP000499080">
    <property type="component" value="Unassembled WGS sequence"/>
</dbReference>
<name>A0A4Y2UR04_ARAVE</name>
<sequence>SRKIVAPEAVCFSHPITVDRASSGGLQSEPELYIRCVFGGIRFKTCDPPILKSRFCYLFTVAKTWSFKN</sequence>
<accession>A0A4Y2UR04</accession>
<gene>
    <name evidence="1" type="ORF">AVEN_103754_1</name>
</gene>
<comment type="caution">
    <text evidence="1">The sequence shown here is derived from an EMBL/GenBank/DDBJ whole genome shotgun (WGS) entry which is preliminary data.</text>
</comment>